<evidence type="ECO:0000313" key="3">
    <source>
        <dbReference type="Proteomes" id="UP000186817"/>
    </source>
</evidence>
<organism evidence="2 3">
    <name type="scientific">Symbiodinium microadriaticum</name>
    <name type="common">Dinoflagellate</name>
    <name type="synonym">Zooxanthella microadriatica</name>
    <dbReference type="NCBI Taxonomy" id="2951"/>
    <lineage>
        <taxon>Eukaryota</taxon>
        <taxon>Sar</taxon>
        <taxon>Alveolata</taxon>
        <taxon>Dinophyceae</taxon>
        <taxon>Suessiales</taxon>
        <taxon>Symbiodiniaceae</taxon>
        <taxon>Symbiodinium</taxon>
    </lineage>
</organism>
<comment type="caution">
    <text evidence="2">The sequence shown here is derived from an EMBL/GenBank/DDBJ whole genome shotgun (WGS) entry which is preliminary data.</text>
</comment>
<reference evidence="2 3" key="1">
    <citation type="submission" date="2016-02" db="EMBL/GenBank/DDBJ databases">
        <title>Genome analysis of coral dinoflagellate symbionts highlights evolutionary adaptations to a symbiotic lifestyle.</title>
        <authorList>
            <person name="Aranda M."/>
            <person name="Li Y."/>
            <person name="Liew Y.J."/>
            <person name="Baumgarten S."/>
            <person name="Simakov O."/>
            <person name="Wilson M."/>
            <person name="Piel J."/>
            <person name="Ashoor H."/>
            <person name="Bougouffa S."/>
            <person name="Bajic V.B."/>
            <person name="Ryu T."/>
            <person name="Ravasi T."/>
            <person name="Bayer T."/>
            <person name="Micklem G."/>
            <person name="Kim H."/>
            <person name="Bhak J."/>
            <person name="Lajeunesse T.C."/>
            <person name="Voolstra C.R."/>
        </authorList>
    </citation>
    <scope>NUCLEOTIDE SEQUENCE [LARGE SCALE GENOMIC DNA]</scope>
    <source>
        <strain evidence="2 3">CCMP2467</strain>
    </source>
</reference>
<name>A0A1Q9BVV5_SYMMI</name>
<accession>A0A1Q9BVV5</accession>
<evidence type="ECO:0000313" key="2">
    <source>
        <dbReference type="EMBL" id="OLP74811.1"/>
    </source>
</evidence>
<feature type="region of interest" description="Disordered" evidence="1">
    <location>
        <begin position="211"/>
        <end position="276"/>
    </location>
</feature>
<dbReference type="EMBL" id="LSRX01003179">
    <property type="protein sequence ID" value="OLP74811.1"/>
    <property type="molecule type" value="Genomic_DNA"/>
</dbReference>
<evidence type="ECO:0000256" key="1">
    <source>
        <dbReference type="SAM" id="MobiDB-lite"/>
    </source>
</evidence>
<dbReference type="AlphaFoldDB" id="A0A1Q9BVV5"/>
<dbReference type="OrthoDB" id="427342at2759"/>
<protein>
    <submittedName>
        <fullName evidence="2">Uncharacterized protein</fullName>
    </submittedName>
</protein>
<proteinExistence type="predicted"/>
<feature type="compositionally biased region" description="Basic and acidic residues" evidence="1">
    <location>
        <begin position="10"/>
        <end position="23"/>
    </location>
</feature>
<keyword evidence="3" id="KW-1185">Reference proteome</keyword>
<feature type="compositionally biased region" description="Low complexity" evidence="1">
    <location>
        <begin position="228"/>
        <end position="261"/>
    </location>
</feature>
<feature type="compositionally biased region" description="Basic and acidic residues" evidence="1">
    <location>
        <begin position="105"/>
        <end position="128"/>
    </location>
</feature>
<feature type="region of interest" description="Disordered" evidence="1">
    <location>
        <begin position="1"/>
        <end position="23"/>
    </location>
</feature>
<gene>
    <name evidence="2" type="ORF">AK812_SmicGene45544</name>
</gene>
<feature type="region of interest" description="Disordered" evidence="1">
    <location>
        <begin position="83"/>
        <end position="141"/>
    </location>
</feature>
<dbReference type="Proteomes" id="UP000186817">
    <property type="component" value="Unassembled WGS sequence"/>
</dbReference>
<sequence>MQVVDLGHAAAHDEPRVSDEESEYDVRTDVDTFASLMDFTLPYKMCCYHMNASRQLLPLAEMKCGFVQVIAYPHFPEKVLWGGMNDDGEDGAKPDSSHRQKRRRQDAPSRGPDHNRDDLFGDDKDHLSTCDPGPGRSRGTRATFRHMGQETVAAQPETSLDLDEAWWEEEGNDPETDLSYEPSLDGSDDAEHAGLDEEAVAALLAEISADRAGSEPDGSPAVEASAADRGSQGKQSRSSSDSSSSSGSSSSDSSSSSDGLPGPVPSDPSDDESEDLAGVMRRPGTMEIPFRAPGLGELRFNNDGFLRAHCQKHGRDCKRQRATHPNPRRAGQGRPVGLLMCWLEAQHSVSSAEEHKRLQVGSYEERRAARQRFNEIPGGLDFARSYEAAGEDEIYMLLLRRDSFSATDLGHITSTLKDYMTKLREEPPLDWADILLSSADPDVQAMRPAAAQRRQDMGKAKGLANFSLIAR</sequence>
<feature type="region of interest" description="Disordered" evidence="1">
    <location>
        <begin position="170"/>
        <end position="190"/>
    </location>
</feature>